<evidence type="ECO:0000259" key="2">
    <source>
        <dbReference type="SMART" id="SM00854"/>
    </source>
</evidence>
<dbReference type="InterPro" id="IPR029052">
    <property type="entry name" value="Metallo-depent_PP-like"/>
</dbReference>
<dbReference type="AlphaFoldDB" id="A0A9D1ISY3"/>
<dbReference type="PANTHER" id="PTHR33393:SF11">
    <property type="entry name" value="POLYGLUTAMINE SYNTHESIS ACCESSORY PROTEIN RV0574C-RELATED"/>
    <property type="match status" value="1"/>
</dbReference>
<reference evidence="3" key="2">
    <citation type="journal article" date="2021" name="PeerJ">
        <title>Extensive microbial diversity within the chicken gut microbiome revealed by metagenomics and culture.</title>
        <authorList>
            <person name="Gilroy R."/>
            <person name="Ravi A."/>
            <person name="Getino M."/>
            <person name="Pursley I."/>
            <person name="Horton D.L."/>
            <person name="Alikhan N.F."/>
            <person name="Baker D."/>
            <person name="Gharbi K."/>
            <person name="Hall N."/>
            <person name="Watson M."/>
            <person name="Adriaenssens E.M."/>
            <person name="Foster-Nyarko E."/>
            <person name="Jarju S."/>
            <person name="Secka A."/>
            <person name="Antonio M."/>
            <person name="Oren A."/>
            <person name="Chaudhuri R.R."/>
            <person name="La Ragione R."/>
            <person name="Hildebrand F."/>
            <person name="Pallen M.J."/>
        </authorList>
    </citation>
    <scope>NUCLEOTIDE SEQUENCE</scope>
    <source>
        <strain evidence="3">CHK191-8634</strain>
    </source>
</reference>
<dbReference type="InterPro" id="IPR052169">
    <property type="entry name" value="CW_Biosynth-Accessory"/>
</dbReference>
<protein>
    <submittedName>
        <fullName evidence="3">CapA family protein</fullName>
    </submittedName>
</protein>
<name>A0A9D1ISY3_9CLOT</name>
<reference evidence="3" key="1">
    <citation type="submission" date="2020-10" db="EMBL/GenBank/DDBJ databases">
        <authorList>
            <person name="Gilroy R."/>
        </authorList>
    </citation>
    <scope>NUCLEOTIDE SEQUENCE</scope>
    <source>
        <strain evidence="3">CHK191-8634</strain>
    </source>
</reference>
<evidence type="ECO:0000313" key="4">
    <source>
        <dbReference type="Proteomes" id="UP000824073"/>
    </source>
</evidence>
<comment type="similarity">
    <text evidence="1">Belongs to the CapA family.</text>
</comment>
<dbReference type="InterPro" id="IPR019079">
    <property type="entry name" value="Capsule_synth_CapA"/>
</dbReference>
<dbReference type="CDD" id="cd07381">
    <property type="entry name" value="MPP_CapA"/>
    <property type="match status" value="1"/>
</dbReference>
<dbReference type="EMBL" id="DVMR01000008">
    <property type="protein sequence ID" value="HIU42767.1"/>
    <property type="molecule type" value="Genomic_DNA"/>
</dbReference>
<comment type="caution">
    <text evidence="3">The sequence shown here is derived from an EMBL/GenBank/DDBJ whole genome shotgun (WGS) entry which is preliminary data.</text>
</comment>
<proteinExistence type="inferred from homology"/>
<dbReference type="Proteomes" id="UP000824073">
    <property type="component" value="Unassembled WGS sequence"/>
</dbReference>
<accession>A0A9D1ISY3</accession>
<sequence>MAKTTFIAAGDAFITRRFPEGGYEGFGPVRDCVMQHDVRFVNLEMTFHNQEGVPAAVSGGTWAMADPRTLDDIRSYGFNLFNTANNHSCDYSHGGVLATIRNLRERDMVFSGTGKDLGEASKPCYFEAKGTRVALISVCSSFDRSAMAGAQTADLPGRPGLNPLRSSKIFHLDAEHYAMVEKLAEVTKINAGAERSVRIGYRNPPREGTLSLGSAMFVRDERCFIESIPEEKDMVRIEGEIKEACKQADVVLVSIHGHENDADDTTVPAQFLETFARRCVDAGAKAVIGHGPHELRGIECYHGGLILYSLGNFIFETETVEYQPWDAYANRGVPLDTKVGAYMDDRSKNGTVGYGTLPEIWFSVMAGWTMEDGELTEVRLYPISLGMDQPRAQKGVPVMTGDEEVLRYLARLCEPYGTKIEIKDGVGIIRPGK</sequence>
<organism evidence="3 4">
    <name type="scientific">Candidatus Ventrousia excrementavium</name>
    <dbReference type="NCBI Taxonomy" id="2840961"/>
    <lineage>
        <taxon>Bacteria</taxon>
        <taxon>Bacillati</taxon>
        <taxon>Bacillota</taxon>
        <taxon>Clostridia</taxon>
        <taxon>Eubacteriales</taxon>
        <taxon>Clostridiaceae</taxon>
        <taxon>Clostridiaceae incertae sedis</taxon>
        <taxon>Candidatus Ventrousia</taxon>
    </lineage>
</organism>
<dbReference type="SUPFAM" id="SSF56300">
    <property type="entry name" value="Metallo-dependent phosphatases"/>
    <property type="match status" value="1"/>
</dbReference>
<evidence type="ECO:0000256" key="1">
    <source>
        <dbReference type="ARBA" id="ARBA00005662"/>
    </source>
</evidence>
<feature type="domain" description="Capsule synthesis protein CapA" evidence="2">
    <location>
        <begin position="5"/>
        <end position="317"/>
    </location>
</feature>
<dbReference type="Pfam" id="PF09587">
    <property type="entry name" value="PGA_cap"/>
    <property type="match status" value="1"/>
</dbReference>
<dbReference type="PANTHER" id="PTHR33393">
    <property type="entry name" value="POLYGLUTAMINE SYNTHESIS ACCESSORY PROTEIN RV0574C-RELATED"/>
    <property type="match status" value="1"/>
</dbReference>
<evidence type="ECO:0000313" key="3">
    <source>
        <dbReference type="EMBL" id="HIU42767.1"/>
    </source>
</evidence>
<gene>
    <name evidence="3" type="ORF">IAB67_00530</name>
</gene>
<dbReference type="SMART" id="SM00854">
    <property type="entry name" value="PGA_cap"/>
    <property type="match status" value="1"/>
</dbReference>